<gene>
    <name evidence="2" type="ORF">B0H16DRAFT_1463006</name>
</gene>
<sequence>MAPFPRLLDRFLLHFMNFVSTVLVAIPTLPFASKPSSAREISDLQVAAGRHWDLRVWLQLLRQLVSLAGYLDSSNDLRVRVKVFCVGSPVTCDQDLWPPTTTTETAPSSTGKSCNSKARERKARGLFDGTPVEKDLVWLGGSYDSEVQMPTTNHLASAELCRQALLYLQLITTTTTTTTTTTVSNSTAHTMAAPNVAYTEHIRAEILAGLDPVPAYTPGLYAQQLPVAYDRPPKYDEIANDVVVERGPPVNESSAAYDRPPKYDEIANDVVVERGPSVNEVSAHTSLGMDRIPPLLRKDKTRKYTCGYTRGFAELPRFSGGFSVTECSRFSYAEAFGDAPYFGIRFSAAELTRFSGAESAFESRPFRAAFSAAEASSFEGADTPIEWPDFKGPFSAA</sequence>
<evidence type="ECO:0000313" key="2">
    <source>
        <dbReference type="EMBL" id="KAJ7744865.1"/>
    </source>
</evidence>
<feature type="region of interest" description="Disordered" evidence="1">
    <location>
        <begin position="96"/>
        <end position="122"/>
    </location>
</feature>
<dbReference type="EMBL" id="JARKIB010000085">
    <property type="protein sequence ID" value="KAJ7744865.1"/>
    <property type="molecule type" value="Genomic_DNA"/>
</dbReference>
<dbReference type="AlphaFoldDB" id="A0AAD7N554"/>
<evidence type="ECO:0000256" key="1">
    <source>
        <dbReference type="SAM" id="MobiDB-lite"/>
    </source>
</evidence>
<reference evidence="2" key="1">
    <citation type="submission" date="2023-03" db="EMBL/GenBank/DDBJ databases">
        <title>Massive genome expansion in bonnet fungi (Mycena s.s.) driven by repeated elements and novel gene families across ecological guilds.</title>
        <authorList>
            <consortium name="Lawrence Berkeley National Laboratory"/>
            <person name="Harder C.B."/>
            <person name="Miyauchi S."/>
            <person name="Viragh M."/>
            <person name="Kuo A."/>
            <person name="Thoen E."/>
            <person name="Andreopoulos B."/>
            <person name="Lu D."/>
            <person name="Skrede I."/>
            <person name="Drula E."/>
            <person name="Henrissat B."/>
            <person name="Morin E."/>
            <person name="Kohler A."/>
            <person name="Barry K."/>
            <person name="LaButti K."/>
            <person name="Morin E."/>
            <person name="Salamov A."/>
            <person name="Lipzen A."/>
            <person name="Mereny Z."/>
            <person name="Hegedus B."/>
            <person name="Baldrian P."/>
            <person name="Stursova M."/>
            <person name="Weitz H."/>
            <person name="Taylor A."/>
            <person name="Grigoriev I.V."/>
            <person name="Nagy L.G."/>
            <person name="Martin F."/>
            <person name="Kauserud H."/>
        </authorList>
    </citation>
    <scope>NUCLEOTIDE SEQUENCE</scope>
    <source>
        <strain evidence="2">CBHHK182m</strain>
    </source>
</reference>
<name>A0AAD7N554_9AGAR</name>
<organism evidence="2 3">
    <name type="scientific">Mycena metata</name>
    <dbReference type="NCBI Taxonomy" id="1033252"/>
    <lineage>
        <taxon>Eukaryota</taxon>
        <taxon>Fungi</taxon>
        <taxon>Dikarya</taxon>
        <taxon>Basidiomycota</taxon>
        <taxon>Agaricomycotina</taxon>
        <taxon>Agaricomycetes</taxon>
        <taxon>Agaricomycetidae</taxon>
        <taxon>Agaricales</taxon>
        <taxon>Marasmiineae</taxon>
        <taxon>Mycenaceae</taxon>
        <taxon>Mycena</taxon>
    </lineage>
</organism>
<feature type="compositionally biased region" description="Low complexity" evidence="1">
    <location>
        <begin position="98"/>
        <end position="110"/>
    </location>
</feature>
<keyword evidence="3" id="KW-1185">Reference proteome</keyword>
<dbReference type="Proteomes" id="UP001215598">
    <property type="component" value="Unassembled WGS sequence"/>
</dbReference>
<comment type="caution">
    <text evidence="2">The sequence shown here is derived from an EMBL/GenBank/DDBJ whole genome shotgun (WGS) entry which is preliminary data.</text>
</comment>
<protein>
    <submittedName>
        <fullName evidence="2">Uncharacterized protein</fullName>
    </submittedName>
</protein>
<evidence type="ECO:0000313" key="3">
    <source>
        <dbReference type="Proteomes" id="UP001215598"/>
    </source>
</evidence>
<accession>A0AAD7N554</accession>
<proteinExistence type="predicted"/>